<dbReference type="SMART" id="SM00895">
    <property type="entry name" value="FCD"/>
    <property type="match status" value="1"/>
</dbReference>
<protein>
    <submittedName>
        <fullName evidence="6">DNA-binding GntR family transcriptional regulator</fullName>
    </submittedName>
</protein>
<dbReference type="Pfam" id="PF07729">
    <property type="entry name" value="FCD"/>
    <property type="match status" value="1"/>
</dbReference>
<keyword evidence="7" id="KW-1185">Reference proteome</keyword>
<dbReference type="InterPro" id="IPR036390">
    <property type="entry name" value="WH_DNA-bd_sf"/>
</dbReference>
<dbReference type="Gene3D" id="1.20.120.530">
    <property type="entry name" value="GntR ligand-binding domain-like"/>
    <property type="match status" value="1"/>
</dbReference>
<evidence type="ECO:0000313" key="7">
    <source>
        <dbReference type="Proteomes" id="UP001519343"/>
    </source>
</evidence>
<dbReference type="SUPFAM" id="SSF48008">
    <property type="entry name" value="GntR ligand-binding domain-like"/>
    <property type="match status" value="1"/>
</dbReference>
<dbReference type="PANTHER" id="PTHR43537">
    <property type="entry name" value="TRANSCRIPTIONAL REGULATOR, GNTR FAMILY"/>
    <property type="match status" value="1"/>
</dbReference>
<keyword evidence="1" id="KW-0805">Transcription regulation</keyword>
<organism evidence="6 7">
    <name type="scientific">Ammoniphilus resinae</name>
    <dbReference type="NCBI Taxonomy" id="861532"/>
    <lineage>
        <taxon>Bacteria</taxon>
        <taxon>Bacillati</taxon>
        <taxon>Bacillota</taxon>
        <taxon>Bacilli</taxon>
        <taxon>Bacillales</taxon>
        <taxon>Paenibacillaceae</taxon>
        <taxon>Aneurinibacillus group</taxon>
        <taxon>Ammoniphilus</taxon>
    </lineage>
</organism>
<accession>A0ABS4GTF7</accession>
<dbReference type="CDD" id="cd07377">
    <property type="entry name" value="WHTH_GntR"/>
    <property type="match status" value="1"/>
</dbReference>
<dbReference type="Proteomes" id="UP001519343">
    <property type="component" value="Unassembled WGS sequence"/>
</dbReference>
<gene>
    <name evidence="6" type="ORF">J2Z37_003573</name>
</gene>
<dbReference type="Gene3D" id="1.10.10.10">
    <property type="entry name" value="Winged helix-like DNA-binding domain superfamily/Winged helix DNA-binding domain"/>
    <property type="match status" value="1"/>
</dbReference>
<proteinExistence type="predicted"/>
<dbReference type="SUPFAM" id="SSF46785">
    <property type="entry name" value="Winged helix' DNA-binding domain"/>
    <property type="match status" value="1"/>
</dbReference>
<dbReference type="SMART" id="SM00345">
    <property type="entry name" value="HTH_GNTR"/>
    <property type="match status" value="1"/>
</dbReference>
<dbReference type="PROSITE" id="PS50934">
    <property type="entry name" value="SWIRM"/>
    <property type="match status" value="1"/>
</dbReference>
<reference evidence="6 7" key="1">
    <citation type="submission" date="2021-03" db="EMBL/GenBank/DDBJ databases">
        <title>Genomic Encyclopedia of Type Strains, Phase IV (KMG-IV): sequencing the most valuable type-strain genomes for metagenomic binning, comparative biology and taxonomic classification.</title>
        <authorList>
            <person name="Goeker M."/>
        </authorList>
    </citation>
    <scope>NUCLEOTIDE SEQUENCE [LARGE SCALE GENOMIC DNA]</scope>
    <source>
        <strain evidence="6 7">DSM 24738</strain>
    </source>
</reference>
<evidence type="ECO:0000259" key="5">
    <source>
        <dbReference type="PROSITE" id="PS50949"/>
    </source>
</evidence>
<dbReference type="PROSITE" id="PS50949">
    <property type="entry name" value="HTH_GNTR"/>
    <property type="match status" value="1"/>
</dbReference>
<dbReference type="InterPro" id="IPR008920">
    <property type="entry name" value="TF_FadR/GntR_C"/>
</dbReference>
<dbReference type="Pfam" id="PF00392">
    <property type="entry name" value="GntR"/>
    <property type="match status" value="1"/>
</dbReference>
<dbReference type="PRINTS" id="PR00035">
    <property type="entry name" value="HTHGNTR"/>
</dbReference>
<sequence>MQPVTLKEKAYYEIRKLILNGVLKPGEFLTERELVERLKMSRTPIRSAMERLEAEGLINNSPNKGPIVAEISLKRAVDIYDFRIALESHVVKKLAVTQWDEESYRRLTDNLAEQKRFLDEKNDVEFTKKDAEFHQELAAIYGNEEIIEMMEKIQDRLQLLALRVFRKDSLRLQRYYDDHVEILELISKGSGEEASRKMIQHLEIGKGILISI</sequence>
<dbReference type="GO" id="GO:0003677">
    <property type="term" value="F:DNA binding"/>
    <property type="evidence" value="ECO:0007669"/>
    <property type="project" value="UniProtKB-KW"/>
</dbReference>
<keyword evidence="2 6" id="KW-0238">DNA-binding</keyword>
<dbReference type="InterPro" id="IPR007526">
    <property type="entry name" value="SWIRM"/>
</dbReference>
<keyword evidence="3" id="KW-0804">Transcription</keyword>
<feature type="domain" description="HTH gntR-type" evidence="5">
    <location>
        <begin position="4"/>
        <end position="71"/>
    </location>
</feature>
<dbReference type="InterPro" id="IPR011711">
    <property type="entry name" value="GntR_C"/>
</dbReference>
<name>A0ABS4GTF7_9BACL</name>
<dbReference type="EMBL" id="JAGGKT010000012">
    <property type="protein sequence ID" value="MBP1933560.1"/>
    <property type="molecule type" value="Genomic_DNA"/>
</dbReference>
<evidence type="ECO:0000256" key="1">
    <source>
        <dbReference type="ARBA" id="ARBA00023015"/>
    </source>
</evidence>
<dbReference type="PANTHER" id="PTHR43537:SF24">
    <property type="entry name" value="GLUCONATE OPERON TRANSCRIPTIONAL REPRESSOR"/>
    <property type="match status" value="1"/>
</dbReference>
<comment type="caution">
    <text evidence="6">The sequence shown here is derived from an EMBL/GenBank/DDBJ whole genome shotgun (WGS) entry which is preliminary data.</text>
</comment>
<dbReference type="RefSeq" id="WP_209811578.1">
    <property type="nucleotide sequence ID" value="NZ_JAGGKT010000012.1"/>
</dbReference>
<feature type="domain" description="SWIRM" evidence="4">
    <location>
        <begin position="1"/>
        <end position="69"/>
    </location>
</feature>
<dbReference type="InterPro" id="IPR000524">
    <property type="entry name" value="Tscrpt_reg_HTH_GntR"/>
</dbReference>
<evidence type="ECO:0000256" key="2">
    <source>
        <dbReference type="ARBA" id="ARBA00023125"/>
    </source>
</evidence>
<dbReference type="InterPro" id="IPR036388">
    <property type="entry name" value="WH-like_DNA-bd_sf"/>
</dbReference>
<evidence type="ECO:0000256" key="3">
    <source>
        <dbReference type="ARBA" id="ARBA00023163"/>
    </source>
</evidence>
<evidence type="ECO:0000259" key="4">
    <source>
        <dbReference type="PROSITE" id="PS50934"/>
    </source>
</evidence>
<evidence type="ECO:0000313" key="6">
    <source>
        <dbReference type="EMBL" id="MBP1933560.1"/>
    </source>
</evidence>